<comment type="caution">
    <text evidence="1">The sequence shown here is derived from an EMBL/GenBank/DDBJ whole genome shotgun (WGS) entry which is preliminary data.</text>
</comment>
<reference evidence="1" key="1">
    <citation type="submission" date="2023-05" db="EMBL/GenBank/DDBJ databases">
        <authorList>
            <person name="Stuckert A."/>
        </authorList>
    </citation>
    <scope>NUCLEOTIDE SEQUENCE</scope>
</reference>
<sequence length="65" mass="6942">MAVLCVPQTQRITDSRKVPKMLARSAPCQCPSVPAVSAEQCPSVPHQCHILGPTSAHQCHISVPI</sequence>
<name>A0ABN9CGK9_9NEOB</name>
<evidence type="ECO:0000313" key="2">
    <source>
        <dbReference type="Proteomes" id="UP001162483"/>
    </source>
</evidence>
<evidence type="ECO:0000313" key="1">
    <source>
        <dbReference type="EMBL" id="CAI9558242.1"/>
    </source>
</evidence>
<accession>A0ABN9CGK9</accession>
<dbReference type="Proteomes" id="UP001162483">
    <property type="component" value="Unassembled WGS sequence"/>
</dbReference>
<dbReference type="EMBL" id="CATNWA010009580">
    <property type="protein sequence ID" value="CAI9558242.1"/>
    <property type="molecule type" value="Genomic_DNA"/>
</dbReference>
<protein>
    <submittedName>
        <fullName evidence="1">Uncharacterized protein</fullName>
    </submittedName>
</protein>
<keyword evidence="2" id="KW-1185">Reference proteome</keyword>
<organism evidence="1 2">
    <name type="scientific">Staurois parvus</name>
    <dbReference type="NCBI Taxonomy" id="386267"/>
    <lineage>
        <taxon>Eukaryota</taxon>
        <taxon>Metazoa</taxon>
        <taxon>Chordata</taxon>
        <taxon>Craniata</taxon>
        <taxon>Vertebrata</taxon>
        <taxon>Euteleostomi</taxon>
        <taxon>Amphibia</taxon>
        <taxon>Batrachia</taxon>
        <taxon>Anura</taxon>
        <taxon>Neobatrachia</taxon>
        <taxon>Ranoidea</taxon>
        <taxon>Ranidae</taxon>
        <taxon>Staurois</taxon>
    </lineage>
</organism>
<gene>
    <name evidence="1" type="ORF">SPARVUS_LOCUS4860647</name>
</gene>
<proteinExistence type="predicted"/>